<proteinExistence type="predicted"/>
<protein>
    <submittedName>
        <fullName evidence="1">Uncharacterized protein</fullName>
    </submittedName>
</protein>
<accession>X0XCP5</accession>
<sequence>MGIFNEDGDLNLYSEGEDPKATYIIDWKNIKTVEDIKTLLQPAITIVNCDYSAMTEKEVMLINKLLNDKILK</sequence>
<reference evidence="1" key="1">
    <citation type="journal article" date="2014" name="Front. Microbiol.">
        <title>High frequency of phylogenetically diverse reductive dehalogenase-homologous genes in deep subseafloor sedimentary metagenomes.</title>
        <authorList>
            <person name="Kawai M."/>
            <person name="Futagami T."/>
            <person name="Toyoda A."/>
            <person name="Takaki Y."/>
            <person name="Nishi S."/>
            <person name="Hori S."/>
            <person name="Arai W."/>
            <person name="Tsubouchi T."/>
            <person name="Morono Y."/>
            <person name="Uchiyama I."/>
            <person name="Ito T."/>
            <person name="Fujiyama A."/>
            <person name="Inagaki F."/>
            <person name="Takami H."/>
        </authorList>
    </citation>
    <scope>NUCLEOTIDE SEQUENCE</scope>
    <source>
        <strain evidence="1">Expedition CK06-06</strain>
    </source>
</reference>
<organism evidence="1">
    <name type="scientific">marine sediment metagenome</name>
    <dbReference type="NCBI Taxonomy" id="412755"/>
    <lineage>
        <taxon>unclassified sequences</taxon>
        <taxon>metagenomes</taxon>
        <taxon>ecological metagenomes</taxon>
    </lineage>
</organism>
<dbReference type="EMBL" id="BARS01044923">
    <property type="protein sequence ID" value="GAG40870.1"/>
    <property type="molecule type" value="Genomic_DNA"/>
</dbReference>
<name>X0XCP5_9ZZZZ</name>
<evidence type="ECO:0000313" key="1">
    <source>
        <dbReference type="EMBL" id="GAG40870.1"/>
    </source>
</evidence>
<dbReference type="AlphaFoldDB" id="X0XCP5"/>
<comment type="caution">
    <text evidence="1">The sequence shown here is derived from an EMBL/GenBank/DDBJ whole genome shotgun (WGS) entry which is preliminary data.</text>
</comment>
<gene>
    <name evidence="1" type="ORF">S01H1_67799</name>
</gene>